<keyword evidence="1" id="KW-0732">Signal</keyword>
<evidence type="ECO:0000256" key="1">
    <source>
        <dbReference type="SAM" id="SignalP"/>
    </source>
</evidence>
<sequence length="135" mass="14958">MRIKRIVQGGMSALAMGAVAVAMVPGSAQAVDWDHGPLYDRGKHAAAYIEERGDYLRVCDTKTDGKKAWVNVFDYDSGDLLYSLTDTKNDGKCSYRDASDGGKYNLAEDRKFDVIVSHEPSDNSGSYHFQFLNDH</sequence>
<reference evidence="3" key="1">
    <citation type="journal article" date="2019" name="Int. J. Syst. Evol. Microbiol.">
        <title>The Global Catalogue of Microorganisms (GCM) 10K type strain sequencing project: providing services to taxonomists for standard genome sequencing and annotation.</title>
        <authorList>
            <consortium name="The Broad Institute Genomics Platform"/>
            <consortium name="The Broad Institute Genome Sequencing Center for Infectious Disease"/>
            <person name="Wu L."/>
            <person name="Ma J."/>
        </authorList>
    </citation>
    <scope>NUCLEOTIDE SEQUENCE [LARGE SCALE GENOMIC DNA]</scope>
    <source>
        <strain evidence="3">JCM 4866</strain>
    </source>
</reference>
<comment type="caution">
    <text evidence="2">The sequence shown here is derived from an EMBL/GenBank/DDBJ whole genome shotgun (WGS) entry which is preliminary data.</text>
</comment>
<evidence type="ECO:0000313" key="3">
    <source>
        <dbReference type="Proteomes" id="UP000617743"/>
    </source>
</evidence>
<feature type="chain" id="PRO_5045755269" description="Secreted protein" evidence="1">
    <location>
        <begin position="31"/>
        <end position="135"/>
    </location>
</feature>
<protein>
    <recommendedName>
        <fullName evidence="4">Secreted protein</fullName>
    </recommendedName>
</protein>
<dbReference type="Proteomes" id="UP000617743">
    <property type="component" value="Unassembled WGS sequence"/>
</dbReference>
<dbReference type="EMBL" id="BMWC01000031">
    <property type="protein sequence ID" value="GGX36985.1"/>
    <property type="molecule type" value="Genomic_DNA"/>
</dbReference>
<gene>
    <name evidence="2" type="ORF">GCM10010383_78680</name>
</gene>
<name>A0ABQ2XYF9_9ACTN</name>
<keyword evidence="3" id="KW-1185">Reference proteome</keyword>
<evidence type="ECO:0000313" key="2">
    <source>
        <dbReference type="EMBL" id="GGX36985.1"/>
    </source>
</evidence>
<organism evidence="2 3">
    <name type="scientific">Streptomyces lomondensis</name>
    <dbReference type="NCBI Taxonomy" id="68229"/>
    <lineage>
        <taxon>Bacteria</taxon>
        <taxon>Bacillati</taxon>
        <taxon>Actinomycetota</taxon>
        <taxon>Actinomycetes</taxon>
        <taxon>Kitasatosporales</taxon>
        <taxon>Streptomycetaceae</taxon>
        <taxon>Streptomyces</taxon>
    </lineage>
</organism>
<feature type="signal peptide" evidence="1">
    <location>
        <begin position="1"/>
        <end position="30"/>
    </location>
</feature>
<proteinExistence type="predicted"/>
<evidence type="ECO:0008006" key="4">
    <source>
        <dbReference type="Google" id="ProtNLM"/>
    </source>
</evidence>
<accession>A0ABQ2XYF9</accession>